<keyword evidence="5 6" id="KW-0472">Membrane</keyword>
<protein>
    <recommendedName>
        <fullName evidence="9">Oligosaccharide flippase family protein</fullName>
    </recommendedName>
</protein>
<dbReference type="PANTHER" id="PTHR30250">
    <property type="entry name" value="PST FAMILY PREDICTED COLANIC ACID TRANSPORTER"/>
    <property type="match status" value="1"/>
</dbReference>
<keyword evidence="2" id="KW-1003">Cell membrane</keyword>
<feature type="transmembrane region" description="Helical" evidence="6">
    <location>
        <begin position="324"/>
        <end position="351"/>
    </location>
</feature>
<evidence type="ECO:0000256" key="3">
    <source>
        <dbReference type="ARBA" id="ARBA00022692"/>
    </source>
</evidence>
<dbReference type="InterPro" id="IPR050833">
    <property type="entry name" value="Poly_Biosynth_Transport"/>
</dbReference>
<feature type="transmembrane region" description="Helical" evidence="6">
    <location>
        <begin position="106"/>
        <end position="128"/>
    </location>
</feature>
<evidence type="ECO:0008006" key="9">
    <source>
        <dbReference type="Google" id="ProtNLM"/>
    </source>
</evidence>
<feature type="transmembrane region" description="Helical" evidence="6">
    <location>
        <begin position="12"/>
        <end position="35"/>
    </location>
</feature>
<proteinExistence type="predicted"/>
<evidence type="ECO:0000256" key="5">
    <source>
        <dbReference type="ARBA" id="ARBA00023136"/>
    </source>
</evidence>
<feature type="transmembrane region" description="Helical" evidence="6">
    <location>
        <begin position="140"/>
        <end position="163"/>
    </location>
</feature>
<dbReference type="Proteomes" id="UP000469194">
    <property type="component" value="Unassembled WGS sequence"/>
</dbReference>
<sequence length="468" mass="52180">MALKTRRSDIIWNYVGTVVSMASGFILLPLLMRFLSGDELGLWYVYLAIANLAMLFEFGFTPTFARNIVYVLSGTRRLTATGRDASAVRKGIDWHLLNTVIRASKLIYAGIASITLLILVTGGTVYISHITYGMKDDGHWGAWILFCLSIFLNLYFLYSITILRGYGDVAGENQAKTIAKAMQLIVSGVLLIMGYGLLGASIGYLTNALLLRGFAIIRMRKHRDIEAGRKIDKQPITFKEIQSVLGTVSHLAWKDGIVSLATYASTQATSIFCSLFLTLEQTGTYSVLLQLATALYNFAAAYPRSFLPALQSAYAENNREQQKNIISASIVVYWILYIAGTIGVTAIILPLLPLFKPDVDVDYSLFIALCAYMALLQQHSIFCSFIISMNEIPYMNGFLIAAVAGCALVCLFCGPMRMGVWGLVLGQAFSQIMYNNWKWPLYLCQRIDTTYIGLWHNGINQWCKRLHH</sequence>
<keyword evidence="4 6" id="KW-1133">Transmembrane helix</keyword>
<evidence type="ECO:0000313" key="7">
    <source>
        <dbReference type="EMBL" id="NEG89960.1"/>
    </source>
</evidence>
<keyword evidence="3 6" id="KW-0812">Transmembrane</keyword>
<dbReference type="EMBL" id="WHZW01000016">
    <property type="protein sequence ID" value="NEG89960.1"/>
    <property type="molecule type" value="Genomic_DNA"/>
</dbReference>
<feature type="transmembrane region" description="Helical" evidence="6">
    <location>
        <begin position="363"/>
        <end position="387"/>
    </location>
</feature>
<feature type="transmembrane region" description="Helical" evidence="6">
    <location>
        <begin position="394"/>
        <end position="414"/>
    </location>
</feature>
<dbReference type="RefSeq" id="WP_163231763.1">
    <property type="nucleotide sequence ID" value="NZ_WHZW01000016.1"/>
</dbReference>
<feature type="transmembrane region" description="Helical" evidence="6">
    <location>
        <begin position="41"/>
        <end position="60"/>
    </location>
</feature>
<evidence type="ECO:0000313" key="8">
    <source>
        <dbReference type="Proteomes" id="UP000469194"/>
    </source>
</evidence>
<dbReference type="PANTHER" id="PTHR30250:SF26">
    <property type="entry name" value="PSMA PROTEIN"/>
    <property type="match status" value="1"/>
</dbReference>
<feature type="transmembrane region" description="Helical" evidence="6">
    <location>
        <begin position="184"/>
        <end position="205"/>
    </location>
</feature>
<dbReference type="InterPro" id="IPR048122">
    <property type="entry name" value="WZX-like"/>
</dbReference>
<evidence type="ECO:0000256" key="4">
    <source>
        <dbReference type="ARBA" id="ARBA00022989"/>
    </source>
</evidence>
<dbReference type="AlphaFoldDB" id="A0A6N9Z6C6"/>
<comment type="subcellular location">
    <subcellularLocation>
        <location evidence="1">Cell membrane</location>
        <topology evidence="1">Multi-pass membrane protein</topology>
    </subcellularLocation>
</comment>
<name>A0A6N9Z6C6_9BIFI</name>
<evidence type="ECO:0000256" key="2">
    <source>
        <dbReference type="ARBA" id="ARBA00022475"/>
    </source>
</evidence>
<organism evidence="7 8">
    <name type="scientific">Bifidobacterium aerophilum</name>
    <dbReference type="NCBI Taxonomy" id="1798155"/>
    <lineage>
        <taxon>Bacteria</taxon>
        <taxon>Bacillati</taxon>
        <taxon>Actinomycetota</taxon>
        <taxon>Actinomycetes</taxon>
        <taxon>Bifidobacteriales</taxon>
        <taxon>Bifidobacteriaceae</taxon>
        <taxon>Bifidobacterium</taxon>
    </lineage>
</organism>
<accession>A0A6N9Z6C6</accession>
<evidence type="ECO:0000256" key="1">
    <source>
        <dbReference type="ARBA" id="ARBA00004651"/>
    </source>
</evidence>
<keyword evidence="8" id="KW-1185">Reference proteome</keyword>
<evidence type="ECO:0000256" key="6">
    <source>
        <dbReference type="SAM" id="Phobius"/>
    </source>
</evidence>
<dbReference type="GO" id="GO:0005886">
    <property type="term" value="C:plasma membrane"/>
    <property type="evidence" value="ECO:0007669"/>
    <property type="project" value="UniProtKB-SubCell"/>
</dbReference>
<comment type="caution">
    <text evidence="7">The sequence shown here is derived from an EMBL/GenBank/DDBJ whole genome shotgun (WGS) entry which is preliminary data.</text>
</comment>
<reference evidence="7 8" key="1">
    <citation type="submission" date="2019-10" db="EMBL/GenBank/DDBJ databases">
        <title>Bifidobacterium from non-human primates.</title>
        <authorList>
            <person name="Modesto M."/>
        </authorList>
    </citation>
    <scope>NUCLEOTIDE SEQUENCE [LARGE SCALE GENOMIC DNA]</scope>
    <source>
        <strain evidence="7 8">TRE17</strain>
    </source>
</reference>
<dbReference type="NCBIfam" id="NF041503">
    <property type="entry name" value="WZX_like"/>
    <property type="match status" value="1"/>
</dbReference>
<gene>
    <name evidence="7" type="ORF">GFD25_08190</name>
</gene>